<sequence>MADIRERIEEANKEAARRMIAGDPVLVDVAPAREVIPAFQDVRKLILHSGPPVTWERMCGAQKGSAVAIALFEDWAKTPEEAWELLASGEVRFEPNPHHRAVGPMAGTISPSLPVFVVENRAFGNRAFCRPVEDRQQFGDYGPEALETLRRWRDIFGPALRAALRVMGGLPLKPLIARALEMGDELHNRQVAASSLLANALAIPLIEAGLPKEQLLATLRLLVNHPVFFLGPAMAAAKSIADPARDIPYSTVVVAMARNGTEFGIQVSGLGNEWFTAPAPPVQGLLFPGYRPEDAGLDMGDSAITETVGWGAFVLGGAPGILSLVGGTVAQALAYTREMREITVAVHTEYRIPALDFQGIALGIDIRKVARTGITPIIDTAIAHKDPGHPKIGAGLVRAPFECFKKALLRFAEKYEVAKVG</sequence>
<gene>
    <name evidence="1" type="ORF">ENU54_02845</name>
</gene>
<dbReference type="Gene3D" id="3.90.1700.10">
    <property type="entry name" value="v583 domain like"/>
    <property type="match status" value="1"/>
</dbReference>
<dbReference type="InterPro" id="IPR009499">
    <property type="entry name" value="AllG-like"/>
</dbReference>
<evidence type="ECO:0000313" key="1">
    <source>
        <dbReference type="EMBL" id="HGL49532.1"/>
    </source>
</evidence>
<accession>A0A7V4E5V2</accession>
<dbReference type="EMBL" id="DTCX01000164">
    <property type="protein sequence ID" value="HGL49532.1"/>
    <property type="molecule type" value="Genomic_DNA"/>
</dbReference>
<organism evidence="1">
    <name type="scientific">Thermus tengchongensis</name>
    <dbReference type="NCBI Taxonomy" id="1214928"/>
    <lineage>
        <taxon>Bacteria</taxon>
        <taxon>Thermotogati</taxon>
        <taxon>Deinococcota</taxon>
        <taxon>Deinococci</taxon>
        <taxon>Thermales</taxon>
        <taxon>Thermaceae</taxon>
        <taxon>Thermus</taxon>
    </lineage>
</organism>
<dbReference type="Gene3D" id="3.90.1710.10">
    <property type="entry name" value="Enterococcus faecalis V583 domain"/>
    <property type="match status" value="1"/>
</dbReference>
<dbReference type="Gene3D" id="1.10.10.660">
    <property type="entry name" value="conserved protein of unknown function from Enterococcus faecalis V583"/>
    <property type="match status" value="1"/>
</dbReference>
<comment type="caution">
    <text evidence="1">The sequence shown here is derived from an EMBL/GenBank/DDBJ whole genome shotgun (WGS) entry which is preliminary data.</text>
</comment>
<name>A0A7V4E5V2_9DEIN</name>
<dbReference type="Pfam" id="PF06545">
    <property type="entry name" value="AllG"/>
    <property type="match status" value="1"/>
</dbReference>
<proteinExistence type="predicted"/>
<dbReference type="AlphaFoldDB" id="A0A7V4E5V2"/>
<reference evidence="1" key="1">
    <citation type="journal article" date="2020" name="mSystems">
        <title>Genome- and Community-Level Interaction Insights into Carbon Utilization and Element Cycling Functions of Hydrothermarchaeota in Hydrothermal Sediment.</title>
        <authorList>
            <person name="Zhou Z."/>
            <person name="Liu Y."/>
            <person name="Xu W."/>
            <person name="Pan J."/>
            <person name="Luo Z.H."/>
            <person name="Li M."/>
        </authorList>
    </citation>
    <scope>NUCLEOTIDE SEQUENCE [LARGE SCALE GENOMIC DNA]</scope>
    <source>
        <strain evidence="1">SpSt-679</strain>
    </source>
</reference>
<protein>
    <submittedName>
        <fullName evidence="1">DUF1116 domain-containing protein</fullName>
    </submittedName>
</protein>
<dbReference type="InterPro" id="IPR024033">
    <property type="entry name" value="OXTCase_su_AllG_h-dom"/>
</dbReference>